<gene>
    <name evidence="3" type="ORF">GNP77_06995</name>
</gene>
<dbReference type="PANTHER" id="PTHR43834">
    <property type="entry name" value="GTPASE DER"/>
    <property type="match status" value="1"/>
</dbReference>
<accession>A0A6N3YZJ4</accession>
<dbReference type="EMBL" id="WOBO01000005">
    <property type="protein sequence ID" value="MUK45127.1"/>
    <property type="molecule type" value="Genomic_DNA"/>
</dbReference>
<dbReference type="Gene3D" id="3.40.50.300">
    <property type="entry name" value="P-loop containing nucleotide triphosphate hydrolases"/>
    <property type="match status" value="1"/>
</dbReference>
<feature type="domain" description="G" evidence="2">
    <location>
        <begin position="42"/>
        <end position="146"/>
    </location>
</feature>
<dbReference type="GO" id="GO:0005525">
    <property type="term" value="F:GTP binding"/>
    <property type="evidence" value="ECO:0007669"/>
    <property type="project" value="InterPro"/>
</dbReference>
<keyword evidence="1" id="KW-0175">Coiled coil</keyword>
<proteinExistence type="predicted"/>
<evidence type="ECO:0000256" key="1">
    <source>
        <dbReference type="SAM" id="Coils"/>
    </source>
</evidence>
<dbReference type="Pfam" id="PF01926">
    <property type="entry name" value="MMR_HSR1"/>
    <property type="match status" value="1"/>
</dbReference>
<evidence type="ECO:0000313" key="4">
    <source>
        <dbReference type="Proteomes" id="UP000435323"/>
    </source>
</evidence>
<organism evidence="3 4">
    <name type="scientific">Aliivibrio fischeri</name>
    <name type="common">Vibrio fischeri</name>
    <dbReference type="NCBI Taxonomy" id="668"/>
    <lineage>
        <taxon>Bacteria</taxon>
        <taxon>Pseudomonadati</taxon>
        <taxon>Pseudomonadota</taxon>
        <taxon>Gammaproteobacteria</taxon>
        <taxon>Vibrionales</taxon>
        <taxon>Vibrionaceae</taxon>
        <taxon>Aliivibrio</taxon>
    </lineage>
</organism>
<dbReference type="PANTHER" id="PTHR43834:SF6">
    <property type="entry name" value="GTPASE DER"/>
    <property type="match status" value="1"/>
</dbReference>
<comment type="caution">
    <text evidence="3">The sequence shown here is derived from an EMBL/GenBank/DDBJ whole genome shotgun (WGS) entry which is preliminary data.</text>
</comment>
<protein>
    <recommendedName>
        <fullName evidence="2">G domain-containing protein</fullName>
    </recommendedName>
</protein>
<evidence type="ECO:0000259" key="2">
    <source>
        <dbReference type="Pfam" id="PF01926"/>
    </source>
</evidence>
<dbReference type="Proteomes" id="UP000435323">
    <property type="component" value="Unassembled WGS sequence"/>
</dbReference>
<reference evidence="3 4" key="1">
    <citation type="submission" date="2019-11" db="EMBL/GenBank/DDBJ databases">
        <title>Using colonization assays and comparative genomics to discover symbiosis behaviors and factors in Vibrio fischeri.</title>
        <authorList>
            <person name="Bongrand C."/>
            <person name="Moriano-Gutierrez S."/>
            <person name="Arevalo P."/>
            <person name="Mcfall-Ngai M."/>
            <person name="Visick K."/>
            <person name="Polz M.F."/>
            <person name="Ruby E.G."/>
        </authorList>
    </citation>
    <scope>NUCLEOTIDE SEQUENCE [LARGE SCALE GENOMIC DNA]</scope>
    <source>
        <strain evidence="4">emors.3.2</strain>
    </source>
</reference>
<dbReference type="InterPro" id="IPR006073">
    <property type="entry name" value="GTP-bd"/>
</dbReference>
<name>A0A6N3YZJ4_ALIFS</name>
<feature type="coiled-coil region" evidence="1">
    <location>
        <begin position="423"/>
        <end position="486"/>
    </location>
</feature>
<dbReference type="SUPFAM" id="SSF52540">
    <property type="entry name" value="P-loop containing nucleoside triphosphate hydrolases"/>
    <property type="match status" value="1"/>
</dbReference>
<sequence>MLTAFAQIKENIITSAPLINKYRDINEVKKELFDIIDNDTLQIMLYGAYNAGKSTLINVLLGEELAVVNDIPTTDKVDEFNWCGYKLLDTPGVNAPIEHEKTTNEQIKRSSVMLFVIREGDQDSKDLYIRLFEMLALGKKVFIVLNHQLTNDDDKAMAYKKIHSIVMSQAPKYGIEDKQIRELVVCPINLKTALNGRLNQHDKLLDHSGYTNFISLFEQWVKMNDAEQERLEHAISAVNTLWYMPTITELKQDGTDESNDALLNFRQDLAHLQARKKGLILESREMISHNVRLMKAQISQTLTQSTNQIELDTELEALISPLYKKVELWLEESLSHHYSTLSCDVQHTLKQASEDKNNPFFDSMLNQAKTFFSDEKTIKQGLLYGRKFKIPGLKGRWEKTLGQWAGRAAIVIQVVSVFWDAYKANEQQEKENERQRMQAVELYQAVDQISQSIISGLSSSVEEIINDILSIQISVIENEINKIDEELDNKIGDLSQLSNLQNTLLSIHF</sequence>
<evidence type="ECO:0000313" key="3">
    <source>
        <dbReference type="EMBL" id="MUK45127.1"/>
    </source>
</evidence>
<dbReference type="RefSeq" id="WP_155657604.1">
    <property type="nucleotide sequence ID" value="NZ_WOBE01000036.1"/>
</dbReference>
<dbReference type="AlphaFoldDB" id="A0A6N3YZJ4"/>
<dbReference type="InterPro" id="IPR027417">
    <property type="entry name" value="P-loop_NTPase"/>
</dbReference>